<dbReference type="PANTHER" id="PTHR31212">
    <property type="entry name" value="ALPHA-KETOGLUTARATE-DEPENDENT DIOXYGENASE ALKB HOMOLOG 3"/>
    <property type="match status" value="1"/>
</dbReference>
<evidence type="ECO:0000313" key="3">
    <source>
        <dbReference type="Proteomes" id="UP001447857"/>
    </source>
</evidence>
<dbReference type="Proteomes" id="UP001447857">
    <property type="component" value="Chromosome"/>
</dbReference>
<protein>
    <submittedName>
        <fullName evidence="2">Alpha-ketoglutarate-dependent dioxygenase AlkB</fullName>
    </submittedName>
</protein>
<feature type="domain" description="Fe2OG dioxygenase" evidence="1">
    <location>
        <begin position="79"/>
        <end position="178"/>
    </location>
</feature>
<organism evidence="2 3">
    <name type="scientific">Flavobacterium ginsenosidimutans</name>
    <dbReference type="NCBI Taxonomy" id="687844"/>
    <lineage>
        <taxon>Bacteria</taxon>
        <taxon>Pseudomonadati</taxon>
        <taxon>Bacteroidota</taxon>
        <taxon>Flavobacteriia</taxon>
        <taxon>Flavobacteriales</taxon>
        <taxon>Flavobacteriaceae</taxon>
        <taxon>Flavobacterium</taxon>
    </lineage>
</organism>
<dbReference type="SUPFAM" id="SSF51197">
    <property type="entry name" value="Clavaminate synthase-like"/>
    <property type="match status" value="1"/>
</dbReference>
<accession>A0ABZ2QBS7</accession>
<dbReference type="InterPro" id="IPR037151">
    <property type="entry name" value="AlkB-like_sf"/>
</dbReference>
<dbReference type="PANTHER" id="PTHR31212:SF4">
    <property type="entry name" value="ALPHA-KETOGLUTARATE-DEPENDENT DIOXYGENASE ALKB HOMOLOG 3"/>
    <property type="match status" value="1"/>
</dbReference>
<keyword evidence="2" id="KW-0223">Dioxygenase</keyword>
<dbReference type="InterPro" id="IPR027450">
    <property type="entry name" value="AlkB-like"/>
</dbReference>
<dbReference type="RefSeq" id="WP_338841609.1">
    <property type="nucleotide sequence ID" value="NZ_CP147988.1"/>
</dbReference>
<evidence type="ECO:0000259" key="1">
    <source>
        <dbReference type="PROSITE" id="PS51471"/>
    </source>
</evidence>
<dbReference type="PROSITE" id="PS51471">
    <property type="entry name" value="FE2OG_OXY"/>
    <property type="match status" value="1"/>
</dbReference>
<name>A0ABZ2QBS7_9FLAO</name>
<dbReference type="GO" id="GO:0051213">
    <property type="term" value="F:dioxygenase activity"/>
    <property type="evidence" value="ECO:0007669"/>
    <property type="project" value="UniProtKB-KW"/>
</dbReference>
<keyword evidence="2" id="KW-0560">Oxidoreductase</keyword>
<evidence type="ECO:0000313" key="2">
    <source>
        <dbReference type="EMBL" id="WXK51804.1"/>
    </source>
</evidence>
<keyword evidence="3" id="KW-1185">Reference proteome</keyword>
<dbReference type="Gene3D" id="2.60.120.590">
    <property type="entry name" value="Alpha-ketoglutarate-dependent dioxygenase AlkB-like"/>
    <property type="match status" value="1"/>
</dbReference>
<proteinExistence type="predicted"/>
<dbReference type="Pfam" id="PF13532">
    <property type="entry name" value="2OG-FeII_Oxy_2"/>
    <property type="match status" value="1"/>
</dbReference>
<reference evidence="2 3" key="1">
    <citation type="submission" date="2024-02" db="EMBL/GenBank/DDBJ databases">
        <title>complete genome of Flavobacterium ginsenosidimutans Str. YTB16.</title>
        <authorList>
            <person name="Wang Q."/>
        </authorList>
    </citation>
    <scope>NUCLEOTIDE SEQUENCE [LARGE SCALE GENOMIC DNA]</scope>
    <source>
        <strain evidence="2 3">YTB16</strain>
    </source>
</reference>
<dbReference type="InterPro" id="IPR032854">
    <property type="entry name" value="ALKBH3"/>
</dbReference>
<dbReference type="EMBL" id="CP147988">
    <property type="protein sequence ID" value="WXK51804.1"/>
    <property type="molecule type" value="Genomic_DNA"/>
</dbReference>
<dbReference type="InterPro" id="IPR005123">
    <property type="entry name" value="Oxoglu/Fe-dep_dioxygenase_dom"/>
</dbReference>
<gene>
    <name evidence="2" type="ORF">V6624_09200</name>
</gene>
<sequence>MDINGLLNEMKIEENLLSNHEILFQKIKNDSDWNTEIKARKTVSYGVPYNYSNISYPFIEFPDYISETASLVEERLSFSINNCLINYYENGESKMGFHSDQVDILADNTGVAIVSLGNKRIIRFKSKLDPYSILDISLYPNSLFYMTQSVQEFWLHSILPETGNNAAERISITFRKLIS</sequence>